<dbReference type="CDD" id="cd17039">
    <property type="entry name" value="Ubl_ubiquitin_like"/>
    <property type="match status" value="1"/>
</dbReference>
<dbReference type="SMART" id="SM00213">
    <property type="entry name" value="UBQ"/>
    <property type="match status" value="1"/>
</dbReference>
<keyword evidence="3" id="KW-1185">Reference proteome</keyword>
<feature type="domain" description="Ubiquitin-like" evidence="1">
    <location>
        <begin position="1"/>
        <end position="79"/>
    </location>
</feature>
<dbReference type="Gene3D" id="3.10.20.90">
    <property type="entry name" value="Phosphatidylinositol 3-kinase Catalytic Subunit, Chain A, domain 1"/>
    <property type="match status" value="1"/>
</dbReference>
<gene>
    <name evidence="2" type="ORF">ADEAN_000246000</name>
</gene>
<dbReference type="SUPFAM" id="SSF54236">
    <property type="entry name" value="Ubiquitin-like"/>
    <property type="match status" value="1"/>
</dbReference>
<dbReference type="EMBL" id="LR877148">
    <property type="protein sequence ID" value="CAD2215007.1"/>
    <property type="molecule type" value="Genomic_DNA"/>
</dbReference>
<evidence type="ECO:0000259" key="1">
    <source>
        <dbReference type="PROSITE" id="PS50053"/>
    </source>
</evidence>
<reference evidence="2 3" key="1">
    <citation type="submission" date="2020-08" db="EMBL/GenBank/DDBJ databases">
        <authorList>
            <person name="Newling K."/>
            <person name="Davey J."/>
            <person name="Forrester S."/>
        </authorList>
    </citation>
    <scope>NUCLEOTIDE SEQUENCE [LARGE SCALE GENOMIC DNA]</scope>
    <source>
        <strain evidence="3">Crithidia deanei Carvalho (ATCC PRA-265)</strain>
    </source>
</reference>
<dbReference type="PROSITE" id="PS50053">
    <property type="entry name" value="UBIQUITIN_2"/>
    <property type="match status" value="1"/>
</dbReference>
<name>A0A7G2C876_9TRYP</name>
<dbReference type="PRINTS" id="PR00348">
    <property type="entry name" value="UBIQUITIN"/>
</dbReference>
<organism evidence="2 3">
    <name type="scientific">Angomonas deanei</name>
    <dbReference type="NCBI Taxonomy" id="59799"/>
    <lineage>
        <taxon>Eukaryota</taxon>
        <taxon>Discoba</taxon>
        <taxon>Euglenozoa</taxon>
        <taxon>Kinetoplastea</taxon>
        <taxon>Metakinetoplastina</taxon>
        <taxon>Trypanosomatida</taxon>
        <taxon>Trypanosomatidae</taxon>
        <taxon>Strigomonadinae</taxon>
        <taxon>Angomonas</taxon>
    </lineage>
</organism>
<evidence type="ECO:0000313" key="2">
    <source>
        <dbReference type="EMBL" id="CAD2215007.1"/>
    </source>
</evidence>
<dbReference type="AlphaFoldDB" id="A0A7G2C876"/>
<dbReference type="InterPro" id="IPR019956">
    <property type="entry name" value="Ubiquitin_dom"/>
</dbReference>
<dbReference type="OrthoDB" id="419317at2759"/>
<dbReference type="Proteomes" id="UP000515908">
    <property type="component" value="Chromosome 04"/>
</dbReference>
<accession>A0A7G2C876</accession>
<dbReference type="InterPro" id="IPR000626">
    <property type="entry name" value="Ubiquitin-like_dom"/>
</dbReference>
<proteinExistence type="predicted"/>
<sequence length="79" mass="8538">MTFTFTVLHADGEKTDISTLSGENTVEDLVKAIEEKTHVPKEMIVLVFSGTRLDLAKTLADYKIVAGVTVTMVVALRAG</sequence>
<evidence type="ECO:0000313" key="3">
    <source>
        <dbReference type="Proteomes" id="UP000515908"/>
    </source>
</evidence>
<protein>
    <submittedName>
        <fullName evidence="2">Ubiquitin family/Ubiquitin-2 like Rad60 SUMO-like, putative</fullName>
    </submittedName>
</protein>
<dbReference type="InterPro" id="IPR029071">
    <property type="entry name" value="Ubiquitin-like_domsf"/>
</dbReference>
<dbReference type="VEuPathDB" id="TriTrypDB:ADEAN_000246000"/>
<dbReference type="Pfam" id="PF00240">
    <property type="entry name" value="ubiquitin"/>
    <property type="match status" value="1"/>
</dbReference>